<keyword evidence="3 10" id="KW-0963">Cytoplasm</keyword>
<dbReference type="GO" id="GO:0036431">
    <property type="term" value="F:dCMP kinase activity"/>
    <property type="evidence" value="ECO:0007669"/>
    <property type="project" value="InterPro"/>
</dbReference>
<evidence type="ECO:0000256" key="10">
    <source>
        <dbReference type="HAMAP-Rule" id="MF_00239"/>
    </source>
</evidence>
<name>A0A346PDR1_9EURY</name>
<comment type="subcellular location">
    <subcellularLocation>
        <location evidence="1 10">Cytoplasm</location>
    </subcellularLocation>
</comment>
<dbReference type="HAMAP" id="MF_00239">
    <property type="entry name" value="Cytidyl_kinase_type2"/>
    <property type="match status" value="1"/>
</dbReference>
<dbReference type="KEGG" id="nan:AArc1_1318"/>
<evidence type="ECO:0000256" key="11">
    <source>
        <dbReference type="SAM" id="MobiDB-lite"/>
    </source>
</evidence>
<dbReference type="InterPro" id="IPR027417">
    <property type="entry name" value="P-loop_NTPase"/>
</dbReference>
<evidence type="ECO:0000256" key="9">
    <source>
        <dbReference type="ARBA" id="ARBA00048478"/>
    </source>
</evidence>
<comment type="similarity">
    <text evidence="2 10">Belongs to the cytidylate kinase family. Type 2 subfamily.</text>
</comment>
<comment type="catalytic activity">
    <reaction evidence="8 10">
        <text>dCMP + ATP = dCDP + ADP</text>
        <dbReference type="Rhea" id="RHEA:25094"/>
        <dbReference type="ChEBI" id="CHEBI:30616"/>
        <dbReference type="ChEBI" id="CHEBI:57566"/>
        <dbReference type="ChEBI" id="CHEBI:58593"/>
        <dbReference type="ChEBI" id="CHEBI:456216"/>
        <dbReference type="EC" id="2.7.4.25"/>
    </reaction>
</comment>
<dbReference type="Proteomes" id="UP000258707">
    <property type="component" value="Chromosome"/>
</dbReference>
<dbReference type="InterPro" id="IPR011994">
    <property type="entry name" value="Cytidylate_kinase_dom"/>
</dbReference>
<keyword evidence="4 10" id="KW-0808">Transferase</keyword>
<evidence type="ECO:0000256" key="8">
    <source>
        <dbReference type="ARBA" id="ARBA00047615"/>
    </source>
</evidence>
<feature type="region of interest" description="Disordered" evidence="11">
    <location>
        <begin position="140"/>
        <end position="160"/>
    </location>
</feature>
<keyword evidence="6 10" id="KW-0418">Kinase</keyword>
<keyword evidence="5 10" id="KW-0547">Nucleotide-binding</keyword>
<accession>A0A346PS73</accession>
<dbReference type="EC" id="2.7.4.25" evidence="10"/>
<evidence type="ECO:0000256" key="6">
    <source>
        <dbReference type="ARBA" id="ARBA00022777"/>
    </source>
</evidence>
<dbReference type="EMBL" id="CP027033">
    <property type="protein sequence ID" value="AXR82368.1"/>
    <property type="molecule type" value="Genomic_DNA"/>
</dbReference>
<evidence type="ECO:0000256" key="2">
    <source>
        <dbReference type="ARBA" id="ARBA00011005"/>
    </source>
</evidence>
<accession>A0A346PDR1</accession>
<reference evidence="12" key="3">
    <citation type="journal article" date="2019" name="Int. J. Syst. Evol. Microbiol.">
        <title>Natronolimnobius sulfurireducens sp. nov. and Halalkaliarchaeum desulfuricum gen. nov., sp. nov., the first sulfur-respiring alkaliphilic haloarchaea from hypersaline alkaline lakes.</title>
        <authorList>
            <person name="Sorokin D.Y."/>
            <person name="Yakimov M."/>
            <person name="Messina E."/>
            <person name="Merkel A.Y."/>
            <person name="Bale N.J."/>
            <person name="Sinninghe Damste J.S."/>
        </authorList>
    </citation>
    <scope>NUCLEOTIDE SEQUENCE</scope>
    <source>
        <strain evidence="13">AArc-Mg</strain>
        <strain evidence="12">AArc1</strain>
    </source>
</reference>
<keyword evidence="14" id="KW-1185">Reference proteome</keyword>
<dbReference type="GO" id="GO:0005524">
    <property type="term" value="F:ATP binding"/>
    <property type="evidence" value="ECO:0007669"/>
    <property type="project" value="UniProtKB-UniRule"/>
</dbReference>
<evidence type="ECO:0000313" key="15">
    <source>
        <dbReference type="Proteomes" id="UP000258707"/>
    </source>
</evidence>
<dbReference type="GO" id="GO:0006220">
    <property type="term" value="P:pyrimidine nucleotide metabolic process"/>
    <property type="evidence" value="ECO:0007669"/>
    <property type="project" value="UniProtKB-UniRule"/>
</dbReference>
<dbReference type="Gene3D" id="3.40.50.300">
    <property type="entry name" value="P-loop containing nucleotide triphosphate hydrolases"/>
    <property type="match status" value="1"/>
</dbReference>
<protein>
    <recommendedName>
        <fullName evidence="10">Cytidylate kinase</fullName>
        <shortName evidence="10">CK</shortName>
        <ecNumber evidence="10">2.7.4.25</ecNumber>
    </recommendedName>
    <alternativeName>
        <fullName evidence="10">Cytidine monophosphate kinase</fullName>
        <shortName evidence="10">CMP kinase</shortName>
    </alternativeName>
</protein>
<evidence type="ECO:0000256" key="5">
    <source>
        <dbReference type="ARBA" id="ARBA00022741"/>
    </source>
</evidence>
<dbReference type="KEGG" id="nag:AArcMg_2375"/>
<comment type="catalytic activity">
    <reaction evidence="9 10">
        <text>CMP + ATP = CDP + ADP</text>
        <dbReference type="Rhea" id="RHEA:11600"/>
        <dbReference type="ChEBI" id="CHEBI:30616"/>
        <dbReference type="ChEBI" id="CHEBI:58069"/>
        <dbReference type="ChEBI" id="CHEBI:60377"/>
        <dbReference type="ChEBI" id="CHEBI:456216"/>
        <dbReference type="EC" id="2.7.4.25"/>
    </reaction>
</comment>
<organism evidence="12 15">
    <name type="scientific">Natrarchaeobaculum sulfurireducens</name>
    <dbReference type="NCBI Taxonomy" id="2044521"/>
    <lineage>
        <taxon>Archaea</taxon>
        <taxon>Methanobacteriati</taxon>
        <taxon>Methanobacteriota</taxon>
        <taxon>Stenosarchaea group</taxon>
        <taxon>Halobacteria</taxon>
        <taxon>Halobacteriales</taxon>
        <taxon>Natrialbaceae</taxon>
        <taxon>Natrarchaeobaculum</taxon>
    </lineage>
</organism>
<dbReference type="AlphaFoldDB" id="A0A346PDR1"/>
<gene>
    <name evidence="10" type="primary">cmk</name>
    <name evidence="12" type="ORF">AArc1_1318</name>
    <name evidence="13" type="ORF">AArcMg_2375</name>
</gene>
<dbReference type="SUPFAM" id="SSF52540">
    <property type="entry name" value="P-loop containing nucleoside triphosphate hydrolases"/>
    <property type="match status" value="1"/>
</dbReference>
<evidence type="ECO:0000256" key="4">
    <source>
        <dbReference type="ARBA" id="ARBA00022679"/>
    </source>
</evidence>
<reference evidence="15" key="1">
    <citation type="submission" date="2017-10" db="EMBL/GenBank/DDBJ databases">
        <title>Phenotypic and genomic properties of facultatively anaerobic sulfur-reducing natronoarchaea from hypersaline soda lakes.</title>
        <authorList>
            <person name="Sorokin D.Y."/>
            <person name="Kublanov I.V."/>
            <person name="Roman P."/>
            <person name="Sinninghe Damste J.S."/>
            <person name="Golyshin P.N."/>
            <person name="Rojo D."/>
            <person name="Ciordia S."/>
            <person name="Mena Md.C."/>
            <person name="Ferrer M."/>
            <person name="Messina E."/>
            <person name="Smedile F."/>
            <person name="La Spada G."/>
            <person name="La Cono V."/>
            <person name="Yakimov M.M."/>
        </authorList>
    </citation>
    <scope>NUCLEOTIDE SEQUENCE [LARGE SCALE GENOMIC DNA]</scope>
    <source>
        <strain evidence="15">AArc1</strain>
    </source>
</reference>
<feature type="binding site" evidence="10">
    <location>
        <begin position="36"/>
        <end position="44"/>
    </location>
    <ligand>
        <name>ATP</name>
        <dbReference type="ChEBI" id="CHEBI:30616"/>
    </ligand>
</feature>
<evidence type="ECO:0000313" key="12">
    <source>
        <dbReference type="EMBL" id="AXR77656.1"/>
    </source>
</evidence>
<dbReference type="InterPro" id="IPR011892">
    <property type="entry name" value="Cyt_kin_arch"/>
</dbReference>
<dbReference type="Proteomes" id="UP000258613">
    <property type="component" value="Chromosome"/>
</dbReference>
<dbReference type="Pfam" id="PF13189">
    <property type="entry name" value="Cytidylate_kin2"/>
    <property type="match status" value="1"/>
</dbReference>
<evidence type="ECO:0000256" key="3">
    <source>
        <dbReference type="ARBA" id="ARBA00022490"/>
    </source>
</evidence>
<evidence type="ECO:0000256" key="1">
    <source>
        <dbReference type="ARBA" id="ARBA00004496"/>
    </source>
</evidence>
<reference evidence="14" key="2">
    <citation type="submission" date="2018-02" db="EMBL/GenBank/DDBJ databases">
        <title>Phenotypic and genomic properties of facultatively anaerobic sulfur-reducing natronoarchaea from hypersaline soda lakes.</title>
        <authorList>
            <person name="Sorokin D.Y."/>
            <person name="Kublanov I.V."/>
            <person name="Roman P."/>
            <person name="Sinninghe Damste J.S."/>
            <person name="Golyshin P.N."/>
            <person name="Rojo D."/>
            <person name="Ciordia S."/>
            <person name="Mena M.D.C."/>
            <person name="Ferrer M."/>
            <person name="Messina E."/>
            <person name="Smedile F."/>
            <person name="La Spada G."/>
            <person name="La Cono V."/>
            <person name="Yakimov M.M."/>
        </authorList>
    </citation>
    <scope>NUCLEOTIDE SEQUENCE [LARGE SCALE GENOMIC DNA]</scope>
    <source>
        <strain evidence="14">AArc-Mg</strain>
    </source>
</reference>
<evidence type="ECO:0000313" key="13">
    <source>
        <dbReference type="EMBL" id="AXR82368.1"/>
    </source>
</evidence>
<sequence length="220" mass="24870">MHPSSNWLSGRSRVLVFQNPFYRPRRSSHMLLTVSGPPGSGKSTTAGLLADAFDLDHVSGGDIFRELADERGYTPLEFNKLAEENDQIDRDLDRRLREIAVAEDDLVLESRLAGWLAGEQADFRFWLDAPPAVRGERIAEREEKDPVRATEETQAREASEAQRYEEYYGIDIRDLTIYDLSVNTARWAPDAVLDMLVTAVEEYDAAGDEGQPIVDVDYDF</sequence>
<dbReference type="CDD" id="cd02020">
    <property type="entry name" value="CMPK"/>
    <property type="match status" value="1"/>
</dbReference>
<evidence type="ECO:0000256" key="7">
    <source>
        <dbReference type="ARBA" id="ARBA00022840"/>
    </source>
</evidence>
<keyword evidence="7 10" id="KW-0067">ATP-binding</keyword>
<proteinExistence type="inferred from homology"/>
<dbReference type="NCBIfam" id="TIGR02173">
    <property type="entry name" value="cyt_kin_arch"/>
    <property type="match status" value="1"/>
</dbReference>
<dbReference type="GO" id="GO:0005737">
    <property type="term" value="C:cytoplasm"/>
    <property type="evidence" value="ECO:0007669"/>
    <property type="project" value="UniProtKB-SubCell"/>
</dbReference>
<dbReference type="EMBL" id="CP024047">
    <property type="protein sequence ID" value="AXR77656.1"/>
    <property type="molecule type" value="Genomic_DNA"/>
</dbReference>
<evidence type="ECO:0000313" key="14">
    <source>
        <dbReference type="Proteomes" id="UP000258613"/>
    </source>
</evidence>